<evidence type="ECO:0000313" key="6">
    <source>
        <dbReference type="EMBL" id="PZQ43450.1"/>
    </source>
</evidence>
<proteinExistence type="predicted"/>
<comment type="subcellular location">
    <subcellularLocation>
        <location evidence="1">Endomembrane system</location>
        <topology evidence="1">Multi-pass membrane protein</topology>
    </subcellularLocation>
</comment>
<feature type="transmembrane region" description="Helical" evidence="5">
    <location>
        <begin position="188"/>
        <end position="210"/>
    </location>
</feature>
<sequence length="255" mass="29522">MNIHDLMVKQGGFLFKWRSFIPLLLIFPAIIALSHSEMIEDVLGDSVEDALVFVSYLISLCGLAIRWYTVGTVPPGTSGRNTKEQRADSLNTTGMYSIVKNPLYLGNFIVILGVLLSFKVWWFILIGSMAYWIYIERIIATEERYLAQKFGDDYTSWAVKTPFFFPKFSLWQKPDRPFNLKKVLRAEYNGVMVVGSAFLVIEFIADILFEREPFFFWLKDDWFWPFQFVVSSAIFGVLRYLKKRTTILNPSPDIG</sequence>
<name>A0A2W5PWK8_9BACT</name>
<dbReference type="Gene3D" id="1.20.120.1630">
    <property type="match status" value="1"/>
</dbReference>
<feature type="transmembrane region" description="Helical" evidence="5">
    <location>
        <begin position="222"/>
        <end position="241"/>
    </location>
</feature>
<feature type="transmembrane region" description="Helical" evidence="5">
    <location>
        <begin position="50"/>
        <end position="68"/>
    </location>
</feature>
<feature type="transmembrane region" description="Helical" evidence="5">
    <location>
        <begin position="104"/>
        <end position="134"/>
    </location>
</feature>
<accession>A0A2W5PWK8</accession>
<dbReference type="EMBL" id="QFQB01000154">
    <property type="protein sequence ID" value="PZQ43450.1"/>
    <property type="molecule type" value="Genomic_DNA"/>
</dbReference>
<dbReference type="GO" id="GO:0008168">
    <property type="term" value="F:methyltransferase activity"/>
    <property type="evidence" value="ECO:0007669"/>
    <property type="project" value="UniProtKB-KW"/>
</dbReference>
<feature type="transmembrane region" description="Helical" evidence="5">
    <location>
        <begin position="20"/>
        <end position="38"/>
    </location>
</feature>
<organism evidence="6 7">
    <name type="scientific">Micavibrio aeruginosavorus</name>
    <dbReference type="NCBI Taxonomy" id="349221"/>
    <lineage>
        <taxon>Bacteria</taxon>
        <taxon>Pseudomonadati</taxon>
        <taxon>Bdellovibrionota</taxon>
        <taxon>Bdellovibrionia</taxon>
        <taxon>Bdellovibrionales</taxon>
        <taxon>Pseudobdellovibrionaceae</taxon>
        <taxon>Micavibrio</taxon>
    </lineage>
</organism>
<keyword evidence="6" id="KW-0808">Transferase</keyword>
<evidence type="ECO:0000256" key="4">
    <source>
        <dbReference type="ARBA" id="ARBA00023136"/>
    </source>
</evidence>
<dbReference type="Pfam" id="PF04191">
    <property type="entry name" value="PEMT"/>
    <property type="match status" value="1"/>
</dbReference>
<protein>
    <submittedName>
        <fullName evidence="6">Lipid A phosphate methyltransferase</fullName>
    </submittedName>
</protein>
<evidence type="ECO:0000256" key="2">
    <source>
        <dbReference type="ARBA" id="ARBA00022692"/>
    </source>
</evidence>
<gene>
    <name evidence="6" type="ORF">DI551_12135</name>
</gene>
<keyword evidence="4 5" id="KW-0472">Membrane</keyword>
<keyword evidence="3 5" id="KW-1133">Transmembrane helix</keyword>
<dbReference type="PANTHER" id="PTHR12714">
    <property type="entry name" value="PROTEIN-S ISOPRENYLCYSTEINE O-METHYLTRANSFERASE"/>
    <property type="match status" value="1"/>
</dbReference>
<dbReference type="InterPro" id="IPR007318">
    <property type="entry name" value="Phopholipid_MeTrfase"/>
</dbReference>
<dbReference type="Proteomes" id="UP000249417">
    <property type="component" value="Unassembled WGS sequence"/>
</dbReference>
<evidence type="ECO:0000256" key="5">
    <source>
        <dbReference type="SAM" id="Phobius"/>
    </source>
</evidence>
<evidence type="ECO:0000256" key="3">
    <source>
        <dbReference type="ARBA" id="ARBA00022989"/>
    </source>
</evidence>
<dbReference type="AlphaFoldDB" id="A0A2W5PWK8"/>
<comment type="caution">
    <text evidence="6">The sequence shown here is derived from an EMBL/GenBank/DDBJ whole genome shotgun (WGS) entry which is preliminary data.</text>
</comment>
<dbReference type="GO" id="GO:0032259">
    <property type="term" value="P:methylation"/>
    <property type="evidence" value="ECO:0007669"/>
    <property type="project" value="UniProtKB-KW"/>
</dbReference>
<keyword evidence="2 5" id="KW-0812">Transmembrane</keyword>
<evidence type="ECO:0000313" key="7">
    <source>
        <dbReference type="Proteomes" id="UP000249417"/>
    </source>
</evidence>
<reference evidence="6 7" key="1">
    <citation type="submission" date="2017-08" db="EMBL/GenBank/DDBJ databases">
        <title>Infants hospitalized years apart are colonized by the same room-sourced microbial strains.</title>
        <authorList>
            <person name="Brooks B."/>
            <person name="Olm M.R."/>
            <person name="Firek B.A."/>
            <person name="Baker R."/>
            <person name="Thomas B.C."/>
            <person name="Morowitz M.J."/>
            <person name="Banfield J.F."/>
        </authorList>
    </citation>
    <scope>NUCLEOTIDE SEQUENCE [LARGE SCALE GENOMIC DNA]</scope>
    <source>
        <strain evidence="6">S2_005_002_R2_29</strain>
    </source>
</reference>
<dbReference type="PANTHER" id="PTHR12714:SF9">
    <property type="entry name" value="PROTEIN-S-ISOPRENYLCYSTEINE O-METHYLTRANSFERASE"/>
    <property type="match status" value="1"/>
</dbReference>
<keyword evidence="6" id="KW-0489">Methyltransferase</keyword>
<dbReference type="GO" id="GO:0012505">
    <property type="term" value="C:endomembrane system"/>
    <property type="evidence" value="ECO:0007669"/>
    <property type="project" value="UniProtKB-SubCell"/>
</dbReference>
<evidence type="ECO:0000256" key="1">
    <source>
        <dbReference type="ARBA" id="ARBA00004127"/>
    </source>
</evidence>